<organism evidence="1">
    <name type="scientific">Anguilla anguilla</name>
    <name type="common">European freshwater eel</name>
    <name type="synonym">Muraena anguilla</name>
    <dbReference type="NCBI Taxonomy" id="7936"/>
    <lineage>
        <taxon>Eukaryota</taxon>
        <taxon>Metazoa</taxon>
        <taxon>Chordata</taxon>
        <taxon>Craniata</taxon>
        <taxon>Vertebrata</taxon>
        <taxon>Euteleostomi</taxon>
        <taxon>Actinopterygii</taxon>
        <taxon>Neopterygii</taxon>
        <taxon>Teleostei</taxon>
        <taxon>Anguilliformes</taxon>
        <taxon>Anguillidae</taxon>
        <taxon>Anguilla</taxon>
    </lineage>
</organism>
<sequence>MTDNIGTGDCFIIPKSFVEILNLNSCLTLYAMIFSHAQGLRCGLI</sequence>
<name>A0A0E9WTW2_ANGAN</name>
<evidence type="ECO:0000313" key="1">
    <source>
        <dbReference type="EMBL" id="JAH93854.1"/>
    </source>
</evidence>
<dbReference type="EMBL" id="GBXM01014723">
    <property type="protein sequence ID" value="JAH93854.1"/>
    <property type="molecule type" value="Transcribed_RNA"/>
</dbReference>
<reference evidence="1" key="1">
    <citation type="submission" date="2014-11" db="EMBL/GenBank/DDBJ databases">
        <authorList>
            <person name="Amaro Gonzalez C."/>
        </authorList>
    </citation>
    <scope>NUCLEOTIDE SEQUENCE</scope>
</reference>
<protein>
    <submittedName>
        <fullName evidence="1">Uncharacterized protein</fullName>
    </submittedName>
</protein>
<dbReference type="AlphaFoldDB" id="A0A0E9WTW2"/>
<proteinExistence type="predicted"/>
<reference evidence="1" key="2">
    <citation type="journal article" date="2015" name="Fish Shellfish Immunol.">
        <title>Early steps in the European eel (Anguilla anguilla)-Vibrio vulnificus interaction in the gills: Role of the RtxA13 toxin.</title>
        <authorList>
            <person name="Callol A."/>
            <person name="Pajuelo D."/>
            <person name="Ebbesson L."/>
            <person name="Teles M."/>
            <person name="MacKenzie S."/>
            <person name="Amaro C."/>
        </authorList>
    </citation>
    <scope>NUCLEOTIDE SEQUENCE</scope>
</reference>
<accession>A0A0E9WTW2</accession>